<keyword evidence="4" id="KW-1185">Reference proteome</keyword>
<evidence type="ECO:0000256" key="1">
    <source>
        <dbReference type="SAM" id="MobiDB-lite"/>
    </source>
</evidence>
<accession>A0A433X4Z1</accession>
<name>A0A433X4Z1_9BACL</name>
<dbReference type="InterPro" id="IPR001296">
    <property type="entry name" value="Glyco_trans_1"/>
</dbReference>
<keyword evidence="3" id="KW-0808">Transferase</keyword>
<proteinExistence type="predicted"/>
<dbReference type="Gene3D" id="3.40.50.2000">
    <property type="entry name" value="Glycogen Phosphorylase B"/>
    <property type="match status" value="2"/>
</dbReference>
<reference evidence="3 4" key="1">
    <citation type="submission" date="2018-12" db="EMBL/GenBank/DDBJ databases">
        <authorList>
            <person name="Sun L."/>
            <person name="Chen Z."/>
        </authorList>
    </citation>
    <scope>NUCLEOTIDE SEQUENCE [LARGE SCALE GENOMIC DNA]</scope>
    <source>
        <strain evidence="3 4">3-5-3</strain>
    </source>
</reference>
<dbReference type="InterPro" id="IPR050194">
    <property type="entry name" value="Glycosyltransferase_grp1"/>
</dbReference>
<dbReference type="OrthoDB" id="2547319at2"/>
<dbReference type="Proteomes" id="UP000272464">
    <property type="component" value="Unassembled WGS sequence"/>
</dbReference>
<evidence type="ECO:0000259" key="2">
    <source>
        <dbReference type="Pfam" id="PF00534"/>
    </source>
</evidence>
<dbReference type="GO" id="GO:0016757">
    <property type="term" value="F:glycosyltransferase activity"/>
    <property type="evidence" value="ECO:0007669"/>
    <property type="project" value="InterPro"/>
</dbReference>
<feature type="region of interest" description="Disordered" evidence="1">
    <location>
        <begin position="428"/>
        <end position="507"/>
    </location>
</feature>
<dbReference type="SUPFAM" id="SSF53756">
    <property type="entry name" value="UDP-Glycosyltransferase/glycogen phosphorylase"/>
    <property type="match status" value="1"/>
</dbReference>
<feature type="compositionally biased region" description="Basic residues" evidence="1">
    <location>
        <begin position="433"/>
        <end position="507"/>
    </location>
</feature>
<evidence type="ECO:0000313" key="3">
    <source>
        <dbReference type="EMBL" id="RUT29156.1"/>
    </source>
</evidence>
<sequence>MGNKAKLLLFSHVSNTRSITGAEKLLLLFCQKLSPYFECVLVVPQEGQLTKRAKQLGLRTKIQAYSLLHEMYTPAANLDKEAERLRNSLGCQRLAEMIRDEQPDFVLTNTCVNILPAMAASSLGIPVIWNITETMVINEYTPLAISLIDKYSRWITGISESSVSVFQGTAAAEKVGILFPSWNPESVHPQQWEQIREGKRAELGLRPDHRLIGYISSFLTQEKGLEHFIDMALSLCIVDKNVHFLVIGRIIDQEFYAKCLSKVNVSEYKARFTFVVFEESVEAAYCAMDIVVVPSLMPEGFGLTALEAMTYGKPVVAYASGGLQEILEVAGSGYLLAETGNTHHLADRVRLLLSDPVLSARTAAMNLQRVNEVFGPQAFEERLRQLLIQWSLHHPDLVQLEEGVNGLRCISLKPSNVKAPEPGVEQFSNAAKSVRRKRKRRKLGLRRRHEGKSKALRAKRRRALKSGTHRRKSRVGRPVKSANKRSRGRLRSLSSTHKRKKRSKKTA</sequence>
<comment type="caution">
    <text evidence="3">The sequence shown here is derived from an EMBL/GenBank/DDBJ whole genome shotgun (WGS) entry which is preliminary data.</text>
</comment>
<dbReference type="RefSeq" id="WP_127200187.1">
    <property type="nucleotide sequence ID" value="NZ_RZNX01000007.1"/>
</dbReference>
<dbReference type="AlphaFoldDB" id="A0A433X4Z1"/>
<dbReference type="CDD" id="cd03801">
    <property type="entry name" value="GT4_PimA-like"/>
    <property type="match status" value="1"/>
</dbReference>
<dbReference type="PANTHER" id="PTHR45947:SF3">
    <property type="entry name" value="SULFOQUINOVOSYL TRANSFERASE SQD2"/>
    <property type="match status" value="1"/>
</dbReference>
<organism evidence="3 4">
    <name type="scientific">Paenibacillus zeisoli</name>
    <dbReference type="NCBI Taxonomy" id="2496267"/>
    <lineage>
        <taxon>Bacteria</taxon>
        <taxon>Bacillati</taxon>
        <taxon>Bacillota</taxon>
        <taxon>Bacilli</taxon>
        <taxon>Bacillales</taxon>
        <taxon>Paenibacillaceae</taxon>
        <taxon>Paenibacillus</taxon>
    </lineage>
</organism>
<dbReference type="PANTHER" id="PTHR45947">
    <property type="entry name" value="SULFOQUINOVOSYL TRANSFERASE SQD2"/>
    <property type="match status" value="1"/>
</dbReference>
<gene>
    <name evidence="3" type="ORF">EJP77_15690</name>
</gene>
<dbReference type="EMBL" id="RZNX01000007">
    <property type="protein sequence ID" value="RUT29156.1"/>
    <property type="molecule type" value="Genomic_DNA"/>
</dbReference>
<dbReference type="Pfam" id="PF00534">
    <property type="entry name" value="Glycos_transf_1"/>
    <property type="match status" value="1"/>
</dbReference>
<evidence type="ECO:0000313" key="4">
    <source>
        <dbReference type="Proteomes" id="UP000272464"/>
    </source>
</evidence>
<protein>
    <submittedName>
        <fullName evidence="3">Glycosyltransferase</fullName>
    </submittedName>
</protein>
<feature type="domain" description="Glycosyl transferase family 1" evidence="2">
    <location>
        <begin position="197"/>
        <end position="361"/>
    </location>
</feature>